<comment type="caution">
    <text evidence="1">The sequence shown here is derived from an EMBL/GenBank/DDBJ whole genome shotgun (WGS) entry which is preliminary data.</text>
</comment>
<proteinExistence type="predicted"/>
<gene>
    <name evidence="1" type="ORF">FLAPXU55_03781</name>
</gene>
<evidence type="ECO:0000313" key="1">
    <source>
        <dbReference type="EMBL" id="CAC9976058.1"/>
    </source>
</evidence>
<dbReference type="RefSeq" id="WP_180860192.1">
    <property type="nucleotide sequence ID" value="NZ_CAIJDE010000058.1"/>
</dbReference>
<evidence type="ECO:0000313" key="2">
    <source>
        <dbReference type="Proteomes" id="UP000533639"/>
    </source>
</evidence>
<dbReference type="Proteomes" id="UP000533639">
    <property type="component" value="Unassembled WGS sequence"/>
</dbReference>
<dbReference type="Gene3D" id="3.30.2310.20">
    <property type="entry name" value="RelE-like"/>
    <property type="match status" value="1"/>
</dbReference>
<evidence type="ECO:0008006" key="3">
    <source>
        <dbReference type="Google" id="ProtNLM"/>
    </source>
</evidence>
<keyword evidence="2" id="KW-1185">Reference proteome</keyword>
<dbReference type="AlphaFoldDB" id="A0A9N8J4M2"/>
<dbReference type="InterPro" id="IPR035093">
    <property type="entry name" value="RelE/ParE_toxin_dom_sf"/>
</dbReference>
<organism evidence="1 2">
    <name type="scientific">Flavobacterium panici</name>
    <dbReference type="NCBI Taxonomy" id="2654843"/>
    <lineage>
        <taxon>Bacteria</taxon>
        <taxon>Pseudomonadati</taxon>
        <taxon>Bacteroidota</taxon>
        <taxon>Flavobacteriia</taxon>
        <taxon>Flavobacteriales</taxon>
        <taxon>Flavobacteriaceae</taxon>
        <taxon>Flavobacterium</taxon>
    </lineage>
</organism>
<sequence>MKIIITENAEKTYFELTNKYSENKAKLFSKKTIAILEMIQINNQIGSRYKKTAYRKFLITNQVYLFYRIEENIIYVTLFWDNKRNPLNLDIILSS</sequence>
<reference evidence="1 2" key="1">
    <citation type="submission" date="2020-06" db="EMBL/GenBank/DDBJ databases">
        <authorList>
            <person name="Criscuolo A."/>
        </authorList>
    </citation>
    <scope>NUCLEOTIDE SEQUENCE [LARGE SCALE GENOMIC DNA]</scope>
    <source>
        <strain evidence="1">PXU-55</strain>
    </source>
</reference>
<protein>
    <recommendedName>
        <fullName evidence="3">Type II toxin-antitoxin system RelE/ParE family toxin</fullName>
    </recommendedName>
</protein>
<dbReference type="EMBL" id="CAIJDE010000058">
    <property type="protein sequence ID" value="CAC9976058.1"/>
    <property type="molecule type" value="Genomic_DNA"/>
</dbReference>
<name>A0A9N8J4M2_9FLAO</name>
<accession>A0A9N8J4M2</accession>